<dbReference type="Pfam" id="PF17918">
    <property type="entry name" value="TetR_C_15"/>
    <property type="match status" value="1"/>
</dbReference>
<organism evidence="7 8">
    <name type="scientific">Nocardioides fonticola</name>
    <dbReference type="NCBI Taxonomy" id="450363"/>
    <lineage>
        <taxon>Bacteria</taxon>
        <taxon>Bacillati</taxon>
        <taxon>Actinomycetota</taxon>
        <taxon>Actinomycetes</taxon>
        <taxon>Propionibacteriales</taxon>
        <taxon>Nocardioidaceae</taxon>
        <taxon>Nocardioides</taxon>
    </lineage>
</organism>
<protein>
    <submittedName>
        <fullName evidence="7">TetR/AcrR family transcriptional regulator</fullName>
    </submittedName>
</protein>
<dbReference type="InterPro" id="IPR041669">
    <property type="entry name" value="TetR_C_15"/>
</dbReference>
<evidence type="ECO:0000256" key="2">
    <source>
        <dbReference type="ARBA" id="ARBA00023125"/>
    </source>
</evidence>
<dbReference type="Gene3D" id="1.10.357.10">
    <property type="entry name" value="Tetracycline Repressor, domain 2"/>
    <property type="match status" value="1"/>
</dbReference>
<evidence type="ECO:0000313" key="7">
    <source>
        <dbReference type="EMBL" id="GAA4111366.1"/>
    </source>
</evidence>
<dbReference type="SUPFAM" id="SSF48498">
    <property type="entry name" value="Tetracyclin repressor-like, C-terminal domain"/>
    <property type="match status" value="1"/>
</dbReference>
<evidence type="ECO:0000256" key="1">
    <source>
        <dbReference type="ARBA" id="ARBA00023015"/>
    </source>
</evidence>
<dbReference type="PRINTS" id="PR00455">
    <property type="entry name" value="HTHTETR"/>
</dbReference>
<feature type="region of interest" description="Disordered" evidence="5">
    <location>
        <begin position="206"/>
        <end position="225"/>
    </location>
</feature>
<dbReference type="PROSITE" id="PS01081">
    <property type="entry name" value="HTH_TETR_1"/>
    <property type="match status" value="1"/>
</dbReference>
<dbReference type="SUPFAM" id="SSF46689">
    <property type="entry name" value="Homeodomain-like"/>
    <property type="match status" value="1"/>
</dbReference>
<dbReference type="InterPro" id="IPR023772">
    <property type="entry name" value="DNA-bd_HTH_TetR-type_CS"/>
</dbReference>
<feature type="DNA-binding region" description="H-T-H motif" evidence="4">
    <location>
        <begin position="34"/>
        <end position="53"/>
    </location>
</feature>
<keyword evidence="8" id="KW-1185">Reference proteome</keyword>
<evidence type="ECO:0000256" key="5">
    <source>
        <dbReference type="SAM" id="MobiDB-lite"/>
    </source>
</evidence>
<dbReference type="InterPro" id="IPR050109">
    <property type="entry name" value="HTH-type_TetR-like_transc_reg"/>
</dbReference>
<dbReference type="PROSITE" id="PS50977">
    <property type="entry name" value="HTH_TETR_2"/>
    <property type="match status" value="1"/>
</dbReference>
<dbReference type="InterPro" id="IPR036271">
    <property type="entry name" value="Tet_transcr_reg_TetR-rel_C_sf"/>
</dbReference>
<gene>
    <name evidence="7" type="ORF">GCM10022215_07100</name>
</gene>
<feature type="domain" description="HTH tetR-type" evidence="6">
    <location>
        <begin position="11"/>
        <end position="71"/>
    </location>
</feature>
<accession>A0ABP7XCB1</accession>
<proteinExistence type="predicted"/>
<dbReference type="Pfam" id="PF00440">
    <property type="entry name" value="TetR_N"/>
    <property type="match status" value="1"/>
</dbReference>
<evidence type="ECO:0000256" key="4">
    <source>
        <dbReference type="PROSITE-ProRule" id="PRU00335"/>
    </source>
</evidence>
<sequence length="225" mass="24470">MRKIPRQARSRAMVERLLAAGRDVLVTDGYDAFTTNRVATRAGVSPGSLYQYFPDKGAIVEAVADRWLDELAERVAASLTDHLGAPGPVLVRGTLEALLDALEDDPELLRVVATELPLSRYRDRRQALRRRVADIATAGLAGPSGARRPDPATAAWVLVVAVEALSMQWVLEPPAPRRGESVEEQRSRIIDELTDLCLGYLLGQPSAAAPTGSRVAPRSEDRENV</sequence>
<name>A0ABP7XCB1_9ACTN</name>
<keyword evidence="2 4" id="KW-0238">DNA-binding</keyword>
<dbReference type="RefSeq" id="WP_344731846.1">
    <property type="nucleotide sequence ID" value="NZ_BAAAZH010000006.1"/>
</dbReference>
<dbReference type="InterPro" id="IPR001647">
    <property type="entry name" value="HTH_TetR"/>
</dbReference>
<keyword evidence="3" id="KW-0804">Transcription</keyword>
<dbReference type="EMBL" id="BAAAZH010000006">
    <property type="protein sequence ID" value="GAA4111366.1"/>
    <property type="molecule type" value="Genomic_DNA"/>
</dbReference>
<dbReference type="InterPro" id="IPR009057">
    <property type="entry name" value="Homeodomain-like_sf"/>
</dbReference>
<evidence type="ECO:0000259" key="6">
    <source>
        <dbReference type="PROSITE" id="PS50977"/>
    </source>
</evidence>
<keyword evidence="1" id="KW-0805">Transcription regulation</keyword>
<evidence type="ECO:0000256" key="3">
    <source>
        <dbReference type="ARBA" id="ARBA00023163"/>
    </source>
</evidence>
<reference evidence="8" key="1">
    <citation type="journal article" date="2019" name="Int. J. Syst. Evol. Microbiol.">
        <title>The Global Catalogue of Microorganisms (GCM) 10K type strain sequencing project: providing services to taxonomists for standard genome sequencing and annotation.</title>
        <authorList>
            <consortium name="The Broad Institute Genomics Platform"/>
            <consortium name="The Broad Institute Genome Sequencing Center for Infectious Disease"/>
            <person name="Wu L."/>
            <person name="Ma J."/>
        </authorList>
    </citation>
    <scope>NUCLEOTIDE SEQUENCE [LARGE SCALE GENOMIC DNA]</scope>
    <source>
        <strain evidence="8">JCM 16703</strain>
    </source>
</reference>
<dbReference type="PANTHER" id="PTHR30055:SF234">
    <property type="entry name" value="HTH-TYPE TRANSCRIPTIONAL REGULATOR BETI"/>
    <property type="match status" value="1"/>
</dbReference>
<dbReference type="Proteomes" id="UP001501495">
    <property type="component" value="Unassembled WGS sequence"/>
</dbReference>
<dbReference type="PANTHER" id="PTHR30055">
    <property type="entry name" value="HTH-TYPE TRANSCRIPTIONAL REGULATOR RUTR"/>
    <property type="match status" value="1"/>
</dbReference>
<evidence type="ECO:0000313" key="8">
    <source>
        <dbReference type="Proteomes" id="UP001501495"/>
    </source>
</evidence>
<comment type="caution">
    <text evidence="7">The sequence shown here is derived from an EMBL/GenBank/DDBJ whole genome shotgun (WGS) entry which is preliminary data.</text>
</comment>